<dbReference type="PANTHER" id="PTHR31415:SF4">
    <property type="entry name" value="NDR1_HIN1-LIKE PROTEIN 3"/>
    <property type="match status" value="1"/>
</dbReference>
<organism evidence="4 5">
    <name type="scientific">Thalictrum thalictroides</name>
    <name type="common">Rue-anemone</name>
    <name type="synonym">Anemone thalictroides</name>
    <dbReference type="NCBI Taxonomy" id="46969"/>
    <lineage>
        <taxon>Eukaryota</taxon>
        <taxon>Viridiplantae</taxon>
        <taxon>Streptophyta</taxon>
        <taxon>Embryophyta</taxon>
        <taxon>Tracheophyta</taxon>
        <taxon>Spermatophyta</taxon>
        <taxon>Magnoliopsida</taxon>
        <taxon>Ranunculales</taxon>
        <taxon>Ranunculaceae</taxon>
        <taxon>Thalictroideae</taxon>
        <taxon>Thalictrum</taxon>
    </lineage>
</organism>
<dbReference type="GO" id="GO:0005886">
    <property type="term" value="C:plasma membrane"/>
    <property type="evidence" value="ECO:0007669"/>
    <property type="project" value="TreeGrafter"/>
</dbReference>
<evidence type="ECO:0000313" key="5">
    <source>
        <dbReference type="Proteomes" id="UP000554482"/>
    </source>
</evidence>
<dbReference type="AlphaFoldDB" id="A0A7J6V393"/>
<gene>
    <name evidence="4" type="ORF">FRX31_030918</name>
</gene>
<proteinExistence type="predicted"/>
<evidence type="ECO:0000256" key="1">
    <source>
        <dbReference type="ARBA" id="ARBA00004370"/>
    </source>
</evidence>
<sequence length="255" mass="28470">MASFVEEDPNKHVIGYPSACPRPHPASCNHIAYPRAQTTDPANTSVGYPCSTLPPFNQKPCPAQASDPHRSVRRVMICLVSTILIFCIISFITWLIFRPKTPEFRVDSVTIPPLNTSTLVISPHWEIGLSVKNPNKKINILYDEMEAGIYYGEECLSEAYILPYTQEKNNEMVLWAKFDELDDPVANLITKDRKSGVISLKVKVVGWVTYEAGAWKTSTHLMEVTCKNIRVGFDMSTGVGTYLSGSESCDVYISD</sequence>
<comment type="caution">
    <text evidence="4">The sequence shown here is derived from an EMBL/GenBank/DDBJ whole genome shotgun (WGS) entry which is preliminary data.</text>
</comment>
<evidence type="ECO:0000313" key="4">
    <source>
        <dbReference type="EMBL" id="KAF5179499.1"/>
    </source>
</evidence>
<dbReference type="GO" id="GO:0009506">
    <property type="term" value="C:plasmodesma"/>
    <property type="evidence" value="ECO:0007669"/>
    <property type="project" value="TreeGrafter"/>
</dbReference>
<dbReference type="InterPro" id="IPR044839">
    <property type="entry name" value="NDR1-like"/>
</dbReference>
<keyword evidence="2 3" id="KW-0472">Membrane</keyword>
<keyword evidence="3" id="KW-0812">Transmembrane</keyword>
<dbReference type="GO" id="GO:0098542">
    <property type="term" value="P:defense response to other organism"/>
    <property type="evidence" value="ECO:0007669"/>
    <property type="project" value="InterPro"/>
</dbReference>
<comment type="subcellular location">
    <subcellularLocation>
        <location evidence="1">Membrane</location>
    </subcellularLocation>
</comment>
<evidence type="ECO:0000256" key="3">
    <source>
        <dbReference type="SAM" id="Phobius"/>
    </source>
</evidence>
<dbReference type="PANTHER" id="PTHR31415">
    <property type="entry name" value="OS05G0367900 PROTEIN"/>
    <property type="match status" value="1"/>
</dbReference>
<accession>A0A7J6V393</accession>
<keyword evidence="5" id="KW-1185">Reference proteome</keyword>
<dbReference type="Proteomes" id="UP000554482">
    <property type="component" value="Unassembled WGS sequence"/>
</dbReference>
<reference evidence="4 5" key="1">
    <citation type="submission" date="2020-06" db="EMBL/GenBank/DDBJ databases">
        <title>Transcriptomic and genomic resources for Thalictrum thalictroides and T. hernandezii: Facilitating candidate gene discovery in an emerging model plant lineage.</title>
        <authorList>
            <person name="Arias T."/>
            <person name="Riano-Pachon D.M."/>
            <person name="Di Stilio V.S."/>
        </authorList>
    </citation>
    <scope>NUCLEOTIDE SEQUENCE [LARGE SCALE GENOMIC DNA]</scope>
    <source>
        <strain evidence="5">cv. WT478/WT964</strain>
        <tissue evidence="4">Leaves</tissue>
    </source>
</reference>
<name>A0A7J6V393_THATH</name>
<protein>
    <submittedName>
        <fullName evidence="4">Late embryogenesis abundant (LEA) hydroxyproline-rich glycoprotein family</fullName>
    </submittedName>
</protein>
<dbReference type="OrthoDB" id="695142at2759"/>
<evidence type="ECO:0000256" key="2">
    <source>
        <dbReference type="ARBA" id="ARBA00023136"/>
    </source>
</evidence>
<keyword evidence="3" id="KW-1133">Transmembrane helix</keyword>
<dbReference type="EMBL" id="JABWDY010038691">
    <property type="protein sequence ID" value="KAF5179499.1"/>
    <property type="molecule type" value="Genomic_DNA"/>
</dbReference>
<feature type="transmembrane region" description="Helical" evidence="3">
    <location>
        <begin position="75"/>
        <end position="97"/>
    </location>
</feature>